<sequence>MNDEPPKLHRPWRALVALGEVVLAAVALWAAFRFWDSGVKTLTVNLTDGTVLTSTRYLGSWMAGAIGLGTLTAILLVDAVREVLLAVRAKHRRKRRDAEPEGTIEDYVAHLNEA</sequence>
<keyword evidence="1" id="KW-0812">Transmembrane</keyword>
<evidence type="ECO:0000313" key="3">
    <source>
        <dbReference type="Proteomes" id="UP000715441"/>
    </source>
</evidence>
<reference evidence="2 3" key="1">
    <citation type="submission" date="2020-04" db="EMBL/GenBank/DDBJ databases">
        <title>Novel species.</title>
        <authorList>
            <person name="Teo W.F.A."/>
            <person name="Lipun K."/>
            <person name="Srisuk N."/>
            <person name="Duangmal K."/>
        </authorList>
    </citation>
    <scope>NUCLEOTIDE SEQUENCE [LARGE SCALE GENOMIC DNA]</scope>
    <source>
        <strain evidence="2 3">K13G38</strain>
    </source>
</reference>
<keyword evidence="1" id="KW-1133">Transmembrane helix</keyword>
<evidence type="ECO:0000256" key="1">
    <source>
        <dbReference type="SAM" id="Phobius"/>
    </source>
</evidence>
<dbReference type="Proteomes" id="UP000715441">
    <property type="component" value="Unassembled WGS sequence"/>
</dbReference>
<feature type="transmembrane region" description="Helical" evidence="1">
    <location>
        <begin position="12"/>
        <end position="32"/>
    </location>
</feature>
<gene>
    <name evidence="2" type="ORF">HFP15_36600</name>
</gene>
<comment type="caution">
    <text evidence="2">The sequence shown here is derived from an EMBL/GenBank/DDBJ whole genome shotgun (WGS) entry which is preliminary data.</text>
</comment>
<protein>
    <submittedName>
        <fullName evidence="2">Uncharacterized protein</fullName>
    </submittedName>
</protein>
<proteinExistence type="predicted"/>
<organism evidence="2 3">
    <name type="scientific">Amycolatopsis acididurans</name>
    <dbReference type="NCBI Taxonomy" id="2724524"/>
    <lineage>
        <taxon>Bacteria</taxon>
        <taxon>Bacillati</taxon>
        <taxon>Actinomycetota</taxon>
        <taxon>Actinomycetes</taxon>
        <taxon>Pseudonocardiales</taxon>
        <taxon>Pseudonocardiaceae</taxon>
        <taxon>Amycolatopsis</taxon>
    </lineage>
</organism>
<keyword evidence="1" id="KW-0472">Membrane</keyword>
<feature type="transmembrane region" description="Helical" evidence="1">
    <location>
        <begin position="61"/>
        <end position="87"/>
    </location>
</feature>
<dbReference type="EMBL" id="JAAXLS010000055">
    <property type="protein sequence ID" value="NKQ58387.1"/>
    <property type="molecule type" value="Genomic_DNA"/>
</dbReference>
<name>A0ABX1JJG3_9PSEU</name>
<evidence type="ECO:0000313" key="2">
    <source>
        <dbReference type="EMBL" id="NKQ58387.1"/>
    </source>
</evidence>
<keyword evidence="3" id="KW-1185">Reference proteome</keyword>
<dbReference type="RefSeq" id="WP_168522167.1">
    <property type="nucleotide sequence ID" value="NZ_JAAXLS010000055.1"/>
</dbReference>
<accession>A0ABX1JJG3</accession>